<dbReference type="GO" id="GO:0005524">
    <property type="term" value="F:ATP binding"/>
    <property type="evidence" value="ECO:0007669"/>
    <property type="project" value="UniProtKB-KW"/>
</dbReference>
<accession>A0A4Q4KN55</accession>
<dbReference type="OrthoDB" id="9815222at2"/>
<keyword evidence="2" id="KW-0067">ATP-binding</keyword>
<evidence type="ECO:0000259" key="4">
    <source>
        <dbReference type="PROSITE" id="PS51194"/>
    </source>
</evidence>
<dbReference type="Pfam" id="PF00270">
    <property type="entry name" value="DEAD"/>
    <property type="match status" value="1"/>
</dbReference>
<proteinExistence type="predicted"/>
<evidence type="ECO:0000313" key="6">
    <source>
        <dbReference type="Proteomes" id="UP000293952"/>
    </source>
</evidence>
<dbReference type="InterPro" id="IPR011545">
    <property type="entry name" value="DEAD/DEAH_box_helicase_dom"/>
</dbReference>
<feature type="domain" description="Helicase ATP-binding" evidence="3">
    <location>
        <begin position="88"/>
        <end position="294"/>
    </location>
</feature>
<name>A0A4Q4KN55_9FLAO</name>
<keyword evidence="1" id="KW-0547">Nucleotide-binding</keyword>
<dbReference type="SUPFAM" id="SSF52540">
    <property type="entry name" value="P-loop containing nucleoside triphosphate hydrolases"/>
    <property type="match status" value="2"/>
</dbReference>
<gene>
    <name evidence="5" type="ORF">ERX46_05420</name>
</gene>
<dbReference type="InterPro" id="IPR018973">
    <property type="entry name" value="MZB"/>
</dbReference>
<sequence>MLPLQQAYEVKQSIIEYLKATFSFKEKKVSDAFYNFIEDPKEGIFKGPYVSLKLPFETAASNEEMPLEISPNFSAYKHQFEAFKRLHTKDGHQPKPTLLTTGTGSGKTESFLFPILDYCHKHKDERGIKVIILYPMNALATDQAKRLAELIHGDERLNGKITAGLFIGEGKDKSKFPKNMGETHIIENRDEIISNPPDILLTNFKMLDYGLMRHNFHQLWTHNFDNPELLRFLVLDELHTYDGAQGTDVANLIRRLKLKLNTPKNHLCPVGTSATIGKGEDSVKLLTEYASDVFGEHFTADSVIIEHRLSSDQFFTIPDEELDTFIPRIVGLQQSRLGINENYVDYVIRQKKLWQLPENIDAYNLSKELKKLKVVKDISRVLSDKIVSIADLIEGVEAINPEFKRLAEYEAEGDFSPKEEVITSILALVAEAKSDEEGRFPFLFLQIQIWVREMSGLLREFNEEPTFTWRDKIVGKEHNAALPPYFCRECGASGWLAVKHDNRNQFELDPLEVYEQYFTNHKNIYFTNTHEEAHYGIDEYDPTTTITPFVHQVDLKHMDHITEQRMHMIAYRKVKDQKNIHTCPECNSANDMSIIGTRIATLNSVSISQILSSDLDERGEKYRKVLAFTNGVQDAAHHAGFVEARNYRFTFRASLQKVINHIGKPVDLETLKDEFISYWKSNSDPQEANHLEAYFYRFFPSDYIGKAQVEDYRNPNTNSFSKAFEKEFDTRIHWEILSEFGYNASIGRTLEKTGSSAVSFNKELFESTFDDMLDWMQANMLSSIEKEQFVKFLNGILHRMRKRGAIDHEFLSKFRTNELKLWDLNWMRDSRHYLNKNFGPKSRIPKLISNGVHTRGVLDTTFAKTTNWYHSYFAKSFQLTVVNNAVINEFYELLFDKLTFNGLMSQQVTKEGENYALLPENIKVSNKVANYHCDTCSSTLQVTEGDDMTLDTSCLGYRCSGHYKKSEENKLNYYNLIYNRTNSPRIYAAEHTGVLERSVREHTESDFKERPKYNSLNTLIATSTLEMGIDVGSLNTAINTSVPPLPSNFLQRVGRAGRSSGTALIENFAQNKAHDLFYYEEPLEMMEGDIATPGCFLNAKDILIRHFTAYCFDSWTKDDPERNRIPGMIKSLNLLKTKTTDTSFFINQLISFVFDNQKELFDNFIAVYDGKVDVELIETIKTSFKQGAFQRKILDVFEDLRKEIFFLIEKEKEIEEFIKDKDLGKEDDERKLLEQEIKSLWQLKKSLELRQVIEHLTNVGILPNYAFPETGVTLNAHVYGFKPEGAEQDPVNQSYEIIRSATGALKEYAPDNFFYSQGNKLEITGLNTYDWSGQKSSLVTMRFCSNCDHLEEDVKAEKGACPKCDHESWNSASNKHRFAKLHSVKSVNSRNKSALNDSKDEREQKNYRISTHFKFNPNTIEGTWGMTKIPFGIEYVKDVELTQINLGAGVPHSNHLTINQHEEIARHGFVTCRHCGKSTSKPREVHQFENKKFHYGYCKHKEEQYNNITDDIFEEVFLYRSVRTEAIKIILPVQEFLNEATQLMFQSGLQLGLKKYYNGNPDHVAFEFYSEYNKANDRFDRYLVMYDTVPGGTGYLQKLFNPIEFTKLLKGAYESIRDCSCKDNGKDGCYRCILSYGNQYTREDLSREGAEELFGRIVRAAGKKDWEEITQGISSLTKTGMIEESELELKFIHALRKYVKGQKNTKYTFEDKKENGKVAYHLGLPIKDGKITYLIKPQLLLGEKDGVGIDTRTDFYIKCIQLERNGEIIEDIDELLAYKEVAIYLDGYTYHASDKHMRFYNDLAIRNEINATPNIKSWSLGWSDVVILESTNDEDKLDELFVSKNRYNDSIKKLKTLPATSILTAGLWETKNSIERLLWYLQNSNSSQIKSEVGLLLLSFQEEFGKKAYSLLNAEKLINGDLDVEMASINGDSYLLSDLTEANDLFKFTALARLKDFDVLTGLKVEQLEKIDKVMWERFLRLYSLIGVIS</sequence>
<dbReference type="SMART" id="SM00487">
    <property type="entry name" value="DEXDc"/>
    <property type="match status" value="1"/>
</dbReference>
<evidence type="ECO:0000256" key="1">
    <source>
        <dbReference type="ARBA" id="ARBA00022741"/>
    </source>
</evidence>
<dbReference type="SMART" id="SM00490">
    <property type="entry name" value="HELICc"/>
    <property type="match status" value="1"/>
</dbReference>
<dbReference type="InterPro" id="IPR027417">
    <property type="entry name" value="P-loop_NTPase"/>
</dbReference>
<keyword evidence="5" id="KW-0347">Helicase</keyword>
<organism evidence="5 6">
    <name type="scientific">Brumimicrobium glaciale</name>
    <dbReference type="NCBI Taxonomy" id="200475"/>
    <lineage>
        <taxon>Bacteria</taxon>
        <taxon>Pseudomonadati</taxon>
        <taxon>Bacteroidota</taxon>
        <taxon>Flavobacteriia</taxon>
        <taxon>Flavobacteriales</taxon>
        <taxon>Crocinitomicaceae</taxon>
        <taxon>Brumimicrobium</taxon>
    </lineage>
</organism>
<feature type="domain" description="Helicase C-terminal" evidence="4">
    <location>
        <begin position="944"/>
        <end position="1103"/>
    </location>
</feature>
<dbReference type="InterPro" id="IPR001650">
    <property type="entry name" value="Helicase_C-like"/>
</dbReference>
<dbReference type="PROSITE" id="PS51192">
    <property type="entry name" value="HELICASE_ATP_BIND_1"/>
    <property type="match status" value="1"/>
</dbReference>
<evidence type="ECO:0000256" key="2">
    <source>
        <dbReference type="ARBA" id="ARBA00022840"/>
    </source>
</evidence>
<dbReference type="Proteomes" id="UP000293952">
    <property type="component" value="Unassembled WGS sequence"/>
</dbReference>
<keyword evidence="6" id="KW-1185">Reference proteome</keyword>
<protein>
    <submittedName>
        <fullName evidence="5">DEAD/DEAH box helicase</fullName>
    </submittedName>
</protein>
<dbReference type="InterPro" id="IPR014001">
    <property type="entry name" value="Helicase_ATP-bd"/>
</dbReference>
<dbReference type="Gene3D" id="3.40.50.300">
    <property type="entry name" value="P-loop containing nucleotide triphosphate hydrolases"/>
    <property type="match status" value="2"/>
</dbReference>
<dbReference type="GO" id="GO:0043138">
    <property type="term" value="F:3'-5' DNA helicase activity"/>
    <property type="evidence" value="ECO:0007669"/>
    <property type="project" value="TreeGrafter"/>
</dbReference>
<dbReference type="PROSITE" id="PS51194">
    <property type="entry name" value="HELICASE_CTER"/>
    <property type="match status" value="1"/>
</dbReference>
<dbReference type="GO" id="GO:0036297">
    <property type="term" value="P:interstrand cross-link repair"/>
    <property type="evidence" value="ECO:0007669"/>
    <property type="project" value="TreeGrafter"/>
</dbReference>
<dbReference type="RefSeq" id="WP_130092823.1">
    <property type="nucleotide sequence ID" value="NZ_SETE01000002.1"/>
</dbReference>
<dbReference type="Pfam" id="PF09369">
    <property type="entry name" value="MZB"/>
    <property type="match status" value="1"/>
</dbReference>
<dbReference type="GO" id="GO:0006289">
    <property type="term" value="P:nucleotide-excision repair"/>
    <property type="evidence" value="ECO:0007669"/>
    <property type="project" value="TreeGrafter"/>
</dbReference>
<comment type="caution">
    <text evidence="5">The sequence shown here is derived from an EMBL/GenBank/DDBJ whole genome shotgun (WGS) entry which is preliminary data.</text>
</comment>
<reference evidence="5 6" key="1">
    <citation type="submission" date="2019-02" db="EMBL/GenBank/DDBJ databases">
        <title>Genome sequence of the sea-ice species Brumimicrobium glaciale.</title>
        <authorList>
            <person name="Bowman J.P."/>
        </authorList>
    </citation>
    <scope>NUCLEOTIDE SEQUENCE [LARGE SCALE GENOMIC DNA]</scope>
    <source>
        <strain evidence="5 6">IC156</strain>
    </source>
</reference>
<dbReference type="PANTHER" id="PTHR47957">
    <property type="entry name" value="ATP-DEPENDENT HELICASE HRQ1"/>
    <property type="match status" value="1"/>
</dbReference>
<dbReference type="EMBL" id="SETE01000002">
    <property type="protein sequence ID" value="RYM34815.1"/>
    <property type="molecule type" value="Genomic_DNA"/>
</dbReference>
<keyword evidence="5" id="KW-0378">Hydrolase</keyword>
<dbReference type="Pfam" id="PF00271">
    <property type="entry name" value="Helicase_C"/>
    <property type="match status" value="1"/>
</dbReference>
<dbReference type="PANTHER" id="PTHR47957:SF3">
    <property type="entry name" value="ATP-DEPENDENT HELICASE HRQ1"/>
    <property type="match status" value="1"/>
</dbReference>
<dbReference type="GO" id="GO:0003676">
    <property type="term" value="F:nucleic acid binding"/>
    <property type="evidence" value="ECO:0007669"/>
    <property type="project" value="InterPro"/>
</dbReference>
<evidence type="ECO:0000313" key="5">
    <source>
        <dbReference type="EMBL" id="RYM34815.1"/>
    </source>
</evidence>
<evidence type="ECO:0000259" key="3">
    <source>
        <dbReference type="PROSITE" id="PS51192"/>
    </source>
</evidence>